<keyword evidence="1" id="KW-0812">Transmembrane</keyword>
<feature type="transmembrane region" description="Helical" evidence="1">
    <location>
        <begin position="121"/>
        <end position="146"/>
    </location>
</feature>
<dbReference type="RefSeq" id="WP_256763112.1">
    <property type="nucleotide sequence ID" value="NZ_JANIGO010000001.1"/>
</dbReference>
<reference evidence="2 3" key="1">
    <citation type="submission" date="2022-07" db="EMBL/GenBank/DDBJ databases">
        <authorList>
            <person name="Xamxidin M."/>
            <person name="Wu M."/>
        </authorList>
    </citation>
    <scope>NUCLEOTIDE SEQUENCE [LARGE SCALE GENOMIC DNA]</scope>
    <source>
        <strain evidence="2 3">NBRC 111650</strain>
    </source>
</reference>
<dbReference type="Proteomes" id="UP001204142">
    <property type="component" value="Unassembled WGS sequence"/>
</dbReference>
<evidence type="ECO:0000313" key="3">
    <source>
        <dbReference type="Proteomes" id="UP001204142"/>
    </source>
</evidence>
<sequence length="226" mass="26631">MHAKVKQFPSDRAVDNARQQFRNDQISPTYRGEWHLAFTCTLALAVIIGSSMALHAVQALEWLAVPVTWLYANFAEWAGHRFVMHRPVKGLGLVYRRHALQHHRFFTHDHMEIDDARDFKAVLFPPVLVSFFVCAFFAPIFAVLAWSISLNVALLFLLTGMVYFVNYELFHLAYHLKEDHWVHRLPGFHRLAQLHTTHHDPRLMAHKNFNISYPFTDWLMRTWDRR</sequence>
<keyword evidence="1" id="KW-0472">Membrane</keyword>
<name>A0ABT1WEX1_9BURK</name>
<evidence type="ECO:0000256" key="1">
    <source>
        <dbReference type="SAM" id="Phobius"/>
    </source>
</evidence>
<protein>
    <submittedName>
        <fullName evidence="2">Fatty acid hydroxylase family protein</fullName>
    </submittedName>
</protein>
<feature type="transmembrane region" description="Helical" evidence="1">
    <location>
        <begin position="152"/>
        <end position="174"/>
    </location>
</feature>
<keyword evidence="3" id="KW-1185">Reference proteome</keyword>
<dbReference type="EMBL" id="JANIGO010000001">
    <property type="protein sequence ID" value="MCQ8895433.1"/>
    <property type="molecule type" value="Genomic_DNA"/>
</dbReference>
<accession>A0ABT1WEX1</accession>
<keyword evidence="1" id="KW-1133">Transmembrane helix</keyword>
<organism evidence="2 3">
    <name type="scientific">Limnobacter humi</name>
    <dbReference type="NCBI Taxonomy" id="1778671"/>
    <lineage>
        <taxon>Bacteria</taxon>
        <taxon>Pseudomonadati</taxon>
        <taxon>Pseudomonadota</taxon>
        <taxon>Betaproteobacteria</taxon>
        <taxon>Burkholderiales</taxon>
        <taxon>Burkholderiaceae</taxon>
        <taxon>Limnobacter</taxon>
    </lineage>
</organism>
<gene>
    <name evidence="2" type="ORF">NQT62_03140</name>
</gene>
<comment type="caution">
    <text evidence="2">The sequence shown here is derived from an EMBL/GenBank/DDBJ whole genome shotgun (WGS) entry which is preliminary data.</text>
</comment>
<evidence type="ECO:0000313" key="2">
    <source>
        <dbReference type="EMBL" id="MCQ8895433.1"/>
    </source>
</evidence>
<proteinExistence type="predicted"/>
<feature type="transmembrane region" description="Helical" evidence="1">
    <location>
        <begin position="36"/>
        <end position="56"/>
    </location>
</feature>